<reference evidence="1 2" key="1">
    <citation type="submission" date="2024-10" db="EMBL/GenBank/DDBJ databases">
        <title>Updated reference genomes for cyclostephanoid diatoms.</title>
        <authorList>
            <person name="Roberts W.R."/>
            <person name="Alverson A.J."/>
        </authorList>
    </citation>
    <scope>NUCLEOTIDE SEQUENCE [LARGE SCALE GENOMIC DNA]</scope>
    <source>
        <strain evidence="1 2">AJA010-31</strain>
    </source>
</reference>
<dbReference type="Proteomes" id="UP001530400">
    <property type="component" value="Unassembled WGS sequence"/>
</dbReference>
<gene>
    <name evidence="1" type="ORF">ACHAWO_002262</name>
</gene>
<protein>
    <submittedName>
        <fullName evidence="1">Uncharacterized protein</fullName>
    </submittedName>
</protein>
<organism evidence="1 2">
    <name type="scientific">Cyclotella atomus</name>
    <dbReference type="NCBI Taxonomy" id="382360"/>
    <lineage>
        <taxon>Eukaryota</taxon>
        <taxon>Sar</taxon>
        <taxon>Stramenopiles</taxon>
        <taxon>Ochrophyta</taxon>
        <taxon>Bacillariophyta</taxon>
        <taxon>Coscinodiscophyceae</taxon>
        <taxon>Thalassiosirophycidae</taxon>
        <taxon>Stephanodiscales</taxon>
        <taxon>Stephanodiscaceae</taxon>
        <taxon>Cyclotella</taxon>
    </lineage>
</organism>
<keyword evidence="2" id="KW-1185">Reference proteome</keyword>
<evidence type="ECO:0000313" key="1">
    <source>
        <dbReference type="EMBL" id="KAL3799232.1"/>
    </source>
</evidence>
<dbReference type="AlphaFoldDB" id="A0ABD3QGN0"/>
<proteinExistence type="predicted"/>
<dbReference type="EMBL" id="JALLPJ020000191">
    <property type="protein sequence ID" value="KAL3799232.1"/>
    <property type="molecule type" value="Genomic_DNA"/>
</dbReference>
<evidence type="ECO:0000313" key="2">
    <source>
        <dbReference type="Proteomes" id="UP001530400"/>
    </source>
</evidence>
<accession>A0ABD3QGN0</accession>
<comment type="caution">
    <text evidence="1">The sequence shown here is derived from an EMBL/GenBank/DDBJ whole genome shotgun (WGS) entry which is preliminary data.</text>
</comment>
<sequence length="174" mass="20385">MSQSSVEEALRQVLADPNSFIEHKKWLTLLQDYGEPLSETEQEELDAKRAPEGKTKPFKQRVLYGDRLHTDLYKLSTMLYITYQADDKAVKWFDNLPKNKSEAIHKIGQWIVKNRTQVAITDIQSHVGESDLTEVMGIEGYEDRELYYYMPQREAISHFFGVWDGHQEDHEAYK</sequence>
<name>A0ABD3QGN0_9STRA</name>